<gene>
    <name evidence="10" type="ORF">QO005_002200</name>
</gene>
<dbReference type="InterPro" id="IPR027417">
    <property type="entry name" value="P-loop_NTPase"/>
</dbReference>
<evidence type="ECO:0000256" key="6">
    <source>
        <dbReference type="ARBA" id="ARBA00022967"/>
    </source>
</evidence>
<dbReference type="InterPro" id="IPR003593">
    <property type="entry name" value="AAA+_ATPase"/>
</dbReference>
<evidence type="ECO:0000256" key="2">
    <source>
        <dbReference type="ARBA" id="ARBA00022448"/>
    </source>
</evidence>
<evidence type="ECO:0000256" key="1">
    <source>
        <dbReference type="ARBA" id="ARBA00005417"/>
    </source>
</evidence>
<dbReference type="GO" id="GO:0005524">
    <property type="term" value="F:ATP binding"/>
    <property type="evidence" value="ECO:0007669"/>
    <property type="project" value="UniProtKB-KW"/>
</dbReference>
<dbReference type="Gene3D" id="3.40.50.300">
    <property type="entry name" value="P-loop containing nucleotide triphosphate hydrolases"/>
    <property type="match status" value="1"/>
</dbReference>
<dbReference type="InterPro" id="IPR012693">
    <property type="entry name" value="ABC_transpr_PhnC"/>
</dbReference>
<keyword evidence="6" id="KW-1278">Translocase</keyword>
<dbReference type="NCBIfam" id="TIGR02315">
    <property type="entry name" value="ABC_phnC"/>
    <property type="match status" value="1"/>
</dbReference>
<reference evidence="10 11" key="1">
    <citation type="submission" date="2023-07" db="EMBL/GenBank/DDBJ databases">
        <title>Genomic Encyclopedia of Type Strains, Phase IV (KMG-IV): sequencing the most valuable type-strain genomes for metagenomic binning, comparative biology and taxonomic classification.</title>
        <authorList>
            <person name="Goeker M."/>
        </authorList>
    </citation>
    <scope>NUCLEOTIDE SEQUENCE [LARGE SCALE GENOMIC DNA]</scope>
    <source>
        <strain evidence="10 11">DSM 100301</strain>
    </source>
</reference>
<evidence type="ECO:0000256" key="5">
    <source>
        <dbReference type="ARBA" id="ARBA00022840"/>
    </source>
</evidence>
<accession>A0ABU0ICA7</accession>
<feature type="domain" description="ABC transporter" evidence="9">
    <location>
        <begin position="3"/>
        <end position="246"/>
    </location>
</feature>
<dbReference type="EMBL" id="JAUSWH010000005">
    <property type="protein sequence ID" value="MDQ0455860.1"/>
    <property type="molecule type" value="Genomic_DNA"/>
</dbReference>
<dbReference type="InterPro" id="IPR003439">
    <property type="entry name" value="ABC_transporter-like_ATP-bd"/>
</dbReference>
<dbReference type="PANTHER" id="PTHR43166:SF6">
    <property type="entry name" value="PHOSPHONATES IMPORT ATP-BINDING PROTEIN PHNC"/>
    <property type="match status" value="1"/>
</dbReference>
<dbReference type="PROSITE" id="PS50893">
    <property type="entry name" value="ABC_TRANSPORTER_2"/>
    <property type="match status" value="1"/>
</dbReference>
<dbReference type="CDD" id="cd03256">
    <property type="entry name" value="ABC_PhnC_transporter"/>
    <property type="match status" value="1"/>
</dbReference>
<dbReference type="PANTHER" id="PTHR43166">
    <property type="entry name" value="AMINO ACID IMPORT ATP-BINDING PROTEIN"/>
    <property type="match status" value="1"/>
</dbReference>
<dbReference type="PROSITE" id="PS00211">
    <property type="entry name" value="ABC_TRANSPORTER_1"/>
    <property type="match status" value="1"/>
</dbReference>
<keyword evidence="7" id="KW-0472">Membrane</keyword>
<evidence type="ECO:0000256" key="4">
    <source>
        <dbReference type="ARBA" id="ARBA00022741"/>
    </source>
</evidence>
<keyword evidence="5 10" id="KW-0067">ATP-binding</keyword>
<feature type="region of interest" description="Disordered" evidence="8">
    <location>
        <begin position="252"/>
        <end position="276"/>
    </location>
</feature>
<name>A0ABU0ICA7_9HYPH</name>
<evidence type="ECO:0000313" key="10">
    <source>
        <dbReference type="EMBL" id="MDQ0455860.1"/>
    </source>
</evidence>
<evidence type="ECO:0000256" key="7">
    <source>
        <dbReference type="ARBA" id="ARBA00023136"/>
    </source>
</evidence>
<keyword evidence="2" id="KW-0813">Transport</keyword>
<dbReference type="SMART" id="SM00382">
    <property type="entry name" value="AAA"/>
    <property type="match status" value="1"/>
</dbReference>
<dbReference type="InterPro" id="IPR050086">
    <property type="entry name" value="MetN_ABC_transporter-like"/>
</dbReference>
<dbReference type="InterPro" id="IPR017871">
    <property type="entry name" value="ABC_transporter-like_CS"/>
</dbReference>
<sequence>MRLELKDLTRQFGKKTAVQSVTLNIAPGEMVGVIGRSGAGKSTLLRMLNRLADPTSGQIRFGDVDITRLSGAALRHWRRDCAMIFQQFNLVPRLDVMTNVMLGRLNHRSTALSLLNIFTREERLLAIAALERLGIEQTALQPAGTLSGGQQQRVAIARALMQQPKMLLADEPIASLDPLNAKIVMDSLSDINRREGITVITNLHTLDTARAYCERIIGMSEGRVVFDGPPQALTAEAVHAIYGVTDPAQLDESMTSTALSRAGSEPVRPQSEARPVDVMQPLKAYAAPL</sequence>
<evidence type="ECO:0000259" key="9">
    <source>
        <dbReference type="PROSITE" id="PS50893"/>
    </source>
</evidence>
<protein>
    <submittedName>
        <fullName evidence="10">Phosphonate transport system ATP-binding protein</fullName>
    </submittedName>
</protein>
<evidence type="ECO:0000256" key="3">
    <source>
        <dbReference type="ARBA" id="ARBA00022475"/>
    </source>
</evidence>
<keyword evidence="4" id="KW-0547">Nucleotide-binding</keyword>
<keyword evidence="11" id="KW-1185">Reference proteome</keyword>
<keyword evidence="3" id="KW-1003">Cell membrane</keyword>
<evidence type="ECO:0000313" key="11">
    <source>
        <dbReference type="Proteomes" id="UP001235269"/>
    </source>
</evidence>
<organism evidence="10 11">
    <name type="scientific">Rhizobium paknamense</name>
    <dbReference type="NCBI Taxonomy" id="1206817"/>
    <lineage>
        <taxon>Bacteria</taxon>
        <taxon>Pseudomonadati</taxon>
        <taxon>Pseudomonadota</taxon>
        <taxon>Alphaproteobacteria</taxon>
        <taxon>Hyphomicrobiales</taxon>
        <taxon>Rhizobiaceae</taxon>
        <taxon>Rhizobium/Agrobacterium group</taxon>
        <taxon>Rhizobium</taxon>
    </lineage>
</organism>
<dbReference type="Pfam" id="PF00005">
    <property type="entry name" value="ABC_tran"/>
    <property type="match status" value="1"/>
</dbReference>
<comment type="similarity">
    <text evidence="1">Belongs to the ABC transporter superfamily.</text>
</comment>
<dbReference type="Proteomes" id="UP001235269">
    <property type="component" value="Unassembled WGS sequence"/>
</dbReference>
<comment type="caution">
    <text evidence="10">The sequence shown here is derived from an EMBL/GenBank/DDBJ whole genome shotgun (WGS) entry which is preliminary data.</text>
</comment>
<proteinExistence type="inferred from homology"/>
<dbReference type="RefSeq" id="WP_307158047.1">
    <property type="nucleotide sequence ID" value="NZ_JAUSWH010000005.1"/>
</dbReference>
<dbReference type="SUPFAM" id="SSF52540">
    <property type="entry name" value="P-loop containing nucleoside triphosphate hydrolases"/>
    <property type="match status" value="1"/>
</dbReference>
<evidence type="ECO:0000256" key="8">
    <source>
        <dbReference type="SAM" id="MobiDB-lite"/>
    </source>
</evidence>